<sequence>MNKGDATPTRKRRLILRKKNFYSWRQENIMTIKELIERRAALLAELAKPETTAERFAEICSEVEKLDYTIERAKKDADDAKREEELRAARKPNGGAPAPANGVVFKSGNPTEEERRAAEKEEIEKRANALKAGNKATFELRAVSTTKVAMTDLASGEINPAFEQVGTLDKLVKIVPLQGAGAESYKAPFLKTIGEGGITAEGAAYTTAEPTFDYATINKIKITAYAEVNEEVEKLPPARYTAEVEKAIEGAWRKKLISQILNGSGNAELVGIINAPTTIIDADQRKTIATIDENTLDNIIFDYGGDEDVEGDATLILNKLTLKEFAKVKGSDKKRAYEIVVRGNSGTINGIPFVCTSKLAAFANVTAGDPYMLYGKLKAYELAYFTDLDVEKSTDYKFKEGVIAFKVCSFVGGSPAVYNGFMSVQKAAKTNVGG</sequence>
<protein>
    <submittedName>
        <fullName evidence="5">Major capsid protein</fullName>
    </submittedName>
</protein>
<dbReference type="SUPFAM" id="SSF56563">
    <property type="entry name" value="Major capsid protein gp5"/>
    <property type="match status" value="1"/>
</dbReference>
<reference evidence="5" key="1">
    <citation type="journal article" date="2021" name="Proc. Natl. Acad. Sci. U.S.A.">
        <title>A Catalog of Tens of Thousands of Viruses from Human Metagenomes Reveals Hidden Associations with Chronic Diseases.</title>
        <authorList>
            <person name="Tisza M.J."/>
            <person name="Buck C.B."/>
        </authorList>
    </citation>
    <scope>NUCLEOTIDE SEQUENCE</scope>
    <source>
        <strain evidence="5">CtE3x18</strain>
    </source>
</reference>
<dbReference type="NCBIfam" id="TIGR01554">
    <property type="entry name" value="major_cap_HK97"/>
    <property type="match status" value="1"/>
</dbReference>
<keyword evidence="2" id="KW-0946">Virion</keyword>
<dbReference type="EMBL" id="BK016250">
    <property type="protein sequence ID" value="DAG05095.1"/>
    <property type="molecule type" value="Genomic_DNA"/>
</dbReference>
<evidence type="ECO:0000256" key="1">
    <source>
        <dbReference type="ARBA" id="ARBA00004328"/>
    </source>
</evidence>
<evidence type="ECO:0000313" key="5">
    <source>
        <dbReference type="EMBL" id="DAG05095.1"/>
    </source>
</evidence>
<dbReference type="InterPro" id="IPR054612">
    <property type="entry name" value="Phage_capsid-like_C"/>
</dbReference>
<proteinExistence type="predicted"/>
<dbReference type="Pfam" id="PF05065">
    <property type="entry name" value="Phage_capsid"/>
    <property type="match status" value="1"/>
</dbReference>
<dbReference type="InterPro" id="IPR024455">
    <property type="entry name" value="Phage_capsid"/>
</dbReference>
<evidence type="ECO:0000256" key="2">
    <source>
        <dbReference type="ARBA" id="ARBA00022844"/>
    </source>
</evidence>
<evidence type="ECO:0000256" key="3">
    <source>
        <dbReference type="SAM" id="MobiDB-lite"/>
    </source>
</evidence>
<dbReference type="Gene3D" id="3.30.2400.10">
    <property type="entry name" value="Major capsid protein gp5"/>
    <property type="match status" value="1"/>
</dbReference>
<feature type="domain" description="Phage capsid-like C-terminal" evidence="4">
    <location>
        <begin position="155"/>
        <end position="424"/>
    </location>
</feature>
<feature type="compositionally biased region" description="Basic and acidic residues" evidence="3">
    <location>
        <begin position="75"/>
        <end position="88"/>
    </location>
</feature>
<dbReference type="GO" id="GO:0044423">
    <property type="term" value="C:virion component"/>
    <property type="evidence" value="ECO:0007669"/>
    <property type="project" value="UniProtKB-KW"/>
</dbReference>
<feature type="region of interest" description="Disordered" evidence="3">
    <location>
        <begin position="75"/>
        <end position="117"/>
    </location>
</feature>
<organism evidence="5">
    <name type="scientific">Myoviridae sp. ctE3x18</name>
    <dbReference type="NCBI Taxonomy" id="2825059"/>
    <lineage>
        <taxon>Viruses</taxon>
        <taxon>Duplodnaviria</taxon>
        <taxon>Heunggongvirae</taxon>
        <taxon>Uroviricota</taxon>
        <taxon>Caudoviricetes</taxon>
    </lineage>
</organism>
<comment type="subcellular location">
    <subcellularLocation>
        <location evidence="1">Virion</location>
    </subcellularLocation>
</comment>
<evidence type="ECO:0000259" key="4">
    <source>
        <dbReference type="Pfam" id="PF05065"/>
    </source>
</evidence>
<name>A0A8S5VEN7_9CAUD</name>
<accession>A0A8S5VEN7</accession>